<evidence type="ECO:0000313" key="2">
    <source>
        <dbReference type="EMBL" id="OHV15814.1"/>
    </source>
</evidence>
<comment type="caution">
    <text evidence="2">The sequence shown here is derived from an EMBL/GenBank/DDBJ whole genome shotgun (WGS) entry which is preliminary data.</text>
</comment>
<gene>
    <name evidence="2" type="ORF">BK022_16335</name>
</gene>
<accession>A0A1S1P7D6</accession>
<dbReference type="Proteomes" id="UP000180215">
    <property type="component" value="Unassembled WGS sequence"/>
</dbReference>
<feature type="region of interest" description="Disordered" evidence="1">
    <location>
        <begin position="98"/>
        <end position="127"/>
    </location>
</feature>
<dbReference type="AlphaFoldDB" id="A0A1S1P7D6"/>
<evidence type="ECO:0000256" key="1">
    <source>
        <dbReference type="SAM" id="MobiDB-lite"/>
    </source>
</evidence>
<sequence length="195" mass="21794">MVGEPAGQDHTLMADEPAHEAAVEPQRQHIDHGMGRPPGADIAEAWQQGRADDVVVAEHRRARRQVALDPPQLATVQHLAVREMHVGDAELAGVEHLADPVDQHPRRQGDDLGRVGPRRRAPHRRTVDTARQLRPGIDPADALGQRRDLLGRLLHQQEVRPLLLDQRHEAIHRRAGATQQVPTHDFFSCSDPVRR</sequence>
<proteinExistence type="predicted"/>
<organism evidence="2 3">
    <name type="scientific">Methylorubrum extorquens</name>
    <name type="common">Methylobacterium dichloromethanicum</name>
    <name type="synonym">Methylobacterium extorquens</name>
    <dbReference type="NCBI Taxonomy" id="408"/>
    <lineage>
        <taxon>Bacteria</taxon>
        <taxon>Pseudomonadati</taxon>
        <taxon>Pseudomonadota</taxon>
        <taxon>Alphaproteobacteria</taxon>
        <taxon>Hyphomicrobiales</taxon>
        <taxon>Methylobacteriaceae</taxon>
        <taxon>Methylorubrum</taxon>
    </lineage>
</organism>
<evidence type="ECO:0000313" key="3">
    <source>
        <dbReference type="Proteomes" id="UP000180215"/>
    </source>
</evidence>
<name>A0A1S1P7D6_METEX</name>
<dbReference type="EMBL" id="MNAO01000207">
    <property type="protein sequence ID" value="OHV15814.1"/>
    <property type="molecule type" value="Genomic_DNA"/>
</dbReference>
<feature type="region of interest" description="Disordered" evidence="1">
    <location>
        <begin position="1"/>
        <end position="20"/>
    </location>
</feature>
<reference evidence="2 3" key="1">
    <citation type="submission" date="2016-10" db="EMBL/GenBank/DDBJ databases">
        <title>Draft genome sequence of Methylobacterium extorquens CP3, a seed endophyte of Crotalaria pumila with plant growth-promoting and metal tolerance properties.</title>
        <authorList>
            <person name="Sanchez-Lopez A.S."/>
            <person name="Van Hamme J.D."/>
            <person name="Thijs S."/>
            <person name="Mcammond B.M."/>
            <person name="Stevens V."/>
            <person name="Gonzalez-Chavez M.D.C."/>
            <person name="Vangronsveld J."/>
        </authorList>
    </citation>
    <scope>NUCLEOTIDE SEQUENCE [LARGE SCALE GENOMIC DNA]</scope>
    <source>
        <strain evidence="2 3">CP3</strain>
    </source>
</reference>
<feature type="compositionally biased region" description="Basic and acidic residues" evidence="1">
    <location>
        <begin position="98"/>
        <end position="113"/>
    </location>
</feature>
<protein>
    <submittedName>
        <fullName evidence="2">Uncharacterized protein</fullName>
    </submittedName>
</protein>